<dbReference type="Gene3D" id="3.90.25.10">
    <property type="entry name" value="UDP-galactose 4-epimerase, domain 1"/>
    <property type="match status" value="1"/>
</dbReference>
<comment type="cofactor">
    <cofactor evidence="2 7">
        <name>NAD(+)</name>
        <dbReference type="ChEBI" id="CHEBI:57540"/>
    </cofactor>
</comment>
<accession>A0ABU7LWB8</accession>
<dbReference type="EC" id="4.2.1.46" evidence="4 7"/>
<sequence length="355" mass="38362">MRAMVTGGAGFIGSALVRRLVAEGHTVLNFDLLTYAGDLRAVEPVSGSDTYQFQRGDVADADAVTASVSAFRPDVIFHLAAESHVDRSIDGPDAFIRTNLNGTGVMLQAARAWHDRMDADGRAAFRFIHVSTDEVYGSLGFDDPAFTEDTPYAPNSPYAASKAGADHLARAWHETFGLPVVITNCSNNYGPFQHPEKLIPTVIRKALGGEPIPVYGKGENVRDWLFVDDHVSGLIAAATTGKPGGKYNFGGNAERRNIDLVHSLCARLDEARPRADGQSYASQISFVTDRPGHDLRYAVDASRARSALGWTPATSFEEGMARTVHWYLSHGDWLTRNPSELARLGLGQTATGEAS</sequence>
<evidence type="ECO:0000256" key="1">
    <source>
        <dbReference type="ARBA" id="ARBA00001539"/>
    </source>
</evidence>
<reference evidence="9 10" key="1">
    <citation type="submission" date="2024-01" db="EMBL/GenBank/DDBJ databases">
        <title>Hyphobacterium bacterium isolated from marine sediment.</title>
        <authorList>
            <person name="Zhao S."/>
        </authorList>
    </citation>
    <scope>NUCLEOTIDE SEQUENCE [LARGE SCALE GENOMIC DNA]</scope>
    <source>
        <strain evidence="9 10">Y60-23</strain>
    </source>
</reference>
<organism evidence="9 10">
    <name type="scientific">Hyphobacterium marinum</name>
    <dbReference type="NCBI Taxonomy" id="3116574"/>
    <lineage>
        <taxon>Bacteria</taxon>
        <taxon>Pseudomonadati</taxon>
        <taxon>Pseudomonadota</taxon>
        <taxon>Alphaproteobacteria</taxon>
        <taxon>Maricaulales</taxon>
        <taxon>Maricaulaceae</taxon>
        <taxon>Hyphobacterium</taxon>
    </lineage>
</organism>
<dbReference type="GO" id="GO:0008460">
    <property type="term" value="F:dTDP-glucose 4,6-dehydratase activity"/>
    <property type="evidence" value="ECO:0007669"/>
    <property type="project" value="UniProtKB-EC"/>
</dbReference>
<proteinExistence type="inferred from homology"/>
<protein>
    <recommendedName>
        <fullName evidence="4 7">dTDP-glucose 4,6-dehydratase</fullName>
        <ecNumber evidence="4 7">4.2.1.46</ecNumber>
    </recommendedName>
</protein>
<dbReference type="PROSITE" id="PS00061">
    <property type="entry name" value="ADH_SHORT"/>
    <property type="match status" value="1"/>
</dbReference>
<dbReference type="PANTHER" id="PTHR43000">
    <property type="entry name" value="DTDP-D-GLUCOSE 4,6-DEHYDRATASE-RELATED"/>
    <property type="match status" value="1"/>
</dbReference>
<feature type="domain" description="NAD(P)-binding" evidence="8">
    <location>
        <begin position="4"/>
        <end position="322"/>
    </location>
</feature>
<dbReference type="Pfam" id="PF16363">
    <property type="entry name" value="GDP_Man_Dehyd"/>
    <property type="match status" value="1"/>
</dbReference>
<dbReference type="NCBIfam" id="TIGR01181">
    <property type="entry name" value="dTDP_gluc_dehyt"/>
    <property type="match status" value="1"/>
</dbReference>
<evidence type="ECO:0000256" key="6">
    <source>
        <dbReference type="ARBA" id="ARBA00023239"/>
    </source>
</evidence>
<dbReference type="InterPro" id="IPR036291">
    <property type="entry name" value="NAD(P)-bd_dom_sf"/>
</dbReference>
<comment type="caution">
    <text evidence="9">The sequence shown here is derived from an EMBL/GenBank/DDBJ whole genome shotgun (WGS) entry which is preliminary data.</text>
</comment>
<evidence type="ECO:0000256" key="2">
    <source>
        <dbReference type="ARBA" id="ARBA00001911"/>
    </source>
</evidence>
<comment type="catalytic activity">
    <reaction evidence="1 7">
        <text>dTDP-alpha-D-glucose = dTDP-4-dehydro-6-deoxy-alpha-D-glucose + H2O</text>
        <dbReference type="Rhea" id="RHEA:17221"/>
        <dbReference type="ChEBI" id="CHEBI:15377"/>
        <dbReference type="ChEBI" id="CHEBI:57477"/>
        <dbReference type="ChEBI" id="CHEBI:57649"/>
        <dbReference type="EC" id="4.2.1.46"/>
    </reaction>
</comment>
<dbReference type="InterPro" id="IPR016040">
    <property type="entry name" value="NAD(P)-bd_dom"/>
</dbReference>
<dbReference type="Gene3D" id="3.40.50.720">
    <property type="entry name" value="NAD(P)-binding Rossmann-like Domain"/>
    <property type="match status" value="1"/>
</dbReference>
<comment type="similarity">
    <text evidence="3 7">Belongs to the NAD(P)-dependent epimerase/dehydratase family. dTDP-glucose dehydratase subfamily.</text>
</comment>
<evidence type="ECO:0000256" key="4">
    <source>
        <dbReference type="ARBA" id="ARBA00011990"/>
    </source>
</evidence>
<evidence type="ECO:0000313" key="9">
    <source>
        <dbReference type="EMBL" id="MEE2565851.1"/>
    </source>
</evidence>
<dbReference type="RefSeq" id="WP_330195382.1">
    <property type="nucleotide sequence ID" value="NZ_JAZDRO010000001.1"/>
</dbReference>
<name>A0ABU7LWB8_9PROT</name>
<keyword evidence="5" id="KW-0520">NAD</keyword>
<dbReference type="SUPFAM" id="SSF51735">
    <property type="entry name" value="NAD(P)-binding Rossmann-fold domains"/>
    <property type="match status" value="1"/>
</dbReference>
<dbReference type="InterPro" id="IPR005888">
    <property type="entry name" value="dTDP_Gluc_deHydtase"/>
</dbReference>
<dbReference type="CDD" id="cd05246">
    <property type="entry name" value="dTDP_GD_SDR_e"/>
    <property type="match status" value="1"/>
</dbReference>
<dbReference type="EMBL" id="JAZDRO010000001">
    <property type="protein sequence ID" value="MEE2565851.1"/>
    <property type="molecule type" value="Genomic_DNA"/>
</dbReference>
<keyword evidence="6 7" id="KW-0456">Lyase</keyword>
<evidence type="ECO:0000256" key="7">
    <source>
        <dbReference type="RuleBase" id="RU004473"/>
    </source>
</evidence>
<evidence type="ECO:0000256" key="5">
    <source>
        <dbReference type="ARBA" id="ARBA00023027"/>
    </source>
</evidence>
<keyword evidence="10" id="KW-1185">Reference proteome</keyword>
<dbReference type="InterPro" id="IPR020904">
    <property type="entry name" value="Sc_DH/Rdtase_CS"/>
</dbReference>
<evidence type="ECO:0000313" key="10">
    <source>
        <dbReference type="Proteomes" id="UP001310692"/>
    </source>
</evidence>
<dbReference type="Proteomes" id="UP001310692">
    <property type="component" value="Unassembled WGS sequence"/>
</dbReference>
<evidence type="ECO:0000256" key="3">
    <source>
        <dbReference type="ARBA" id="ARBA00008178"/>
    </source>
</evidence>
<evidence type="ECO:0000259" key="8">
    <source>
        <dbReference type="Pfam" id="PF16363"/>
    </source>
</evidence>
<gene>
    <name evidence="9" type="primary">rfbB</name>
    <name evidence="9" type="ORF">V0U35_04095</name>
</gene>